<accession>A0ABU8KKW5</accession>
<keyword evidence="1" id="KW-1133">Transmembrane helix</keyword>
<dbReference type="RefSeq" id="WP_337096788.1">
    <property type="nucleotide sequence ID" value="NZ_JAPYKO010000035.1"/>
</dbReference>
<protein>
    <submittedName>
        <fullName evidence="3">Phosphatase PAP2 family protein</fullName>
    </submittedName>
</protein>
<feature type="transmembrane region" description="Helical" evidence="1">
    <location>
        <begin position="38"/>
        <end position="59"/>
    </location>
</feature>
<feature type="transmembrane region" description="Helical" evidence="1">
    <location>
        <begin position="177"/>
        <end position="201"/>
    </location>
</feature>
<evidence type="ECO:0000313" key="4">
    <source>
        <dbReference type="Proteomes" id="UP001366503"/>
    </source>
</evidence>
<name>A0ABU8KKW5_9HYPH</name>
<feature type="transmembrane region" description="Helical" evidence="1">
    <location>
        <begin position="79"/>
        <end position="103"/>
    </location>
</feature>
<keyword evidence="1" id="KW-0472">Membrane</keyword>
<keyword evidence="1" id="KW-0812">Transmembrane</keyword>
<feature type="domain" description="Inositolphosphotransferase Aur1/Ipt1" evidence="2">
    <location>
        <begin position="116"/>
        <end position="304"/>
    </location>
</feature>
<feature type="transmembrane region" description="Helical" evidence="1">
    <location>
        <begin position="146"/>
        <end position="165"/>
    </location>
</feature>
<organism evidence="3 4">
    <name type="scientific">Mesorhizobium argentiipisi</name>
    <dbReference type="NCBI Taxonomy" id="3015175"/>
    <lineage>
        <taxon>Bacteria</taxon>
        <taxon>Pseudomonadati</taxon>
        <taxon>Pseudomonadota</taxon>
        <taxon>Alphaproteobacteria</taxon>
        <taxon>Hyphomicrobiales</taxon>
        <taxon>Phyllobacteriaceae</taxon>
        <taxon>Mesorhizobium</taxon>
    </lineage>
</organism>
<sequence>MLRSEFRLAAVIAVVTLGFLAADLFYSQNSNVTLDLRSWLDLAKVLMVLAAIFAAMRLVEWRIEHDTSRMGRLITSSAIAVRLLSANVFLFVPLSFASVWFMYLASATDRPLMDQTLAAIDAVIGFDWRAFLDLANRQPLVANTLVFAYHALGRQLPLLFILLAFAKRPRLTEFIAFLAVSSALTGTLMSLVPAAGAYAYFHPEPNVFGNFTARAGMWHFTELMKLRSGEPFDLLVTRAEGLVTFPSYHTALGIMVVYALRGYRWLFWPVACLNAVMIVSTLPEGGHHLIDVIVGVVVAAVSILAVRFVAGYGPVTVGMLPAPYAARSKTQTSS</sequence>
<feature type="transmembrane region" description="Helical" evidence="1">
    <location>
        <begin position="7"/>
        <end position="26"/>
    </location>
</feature>
<comment type="caution">
    <text evidence="3">The sequence shown here is derived from an EMBL/GenBank/DDBJ whole genome shotgun (WGS) entry which is preliminary data.</text>
</comment>
<dbReference type="InterPro" id="IPR036938">
    <property type="entry name" value="PAP2/HPO_sf"/>
</dbReference>
<evidence type="ECO:0000259" key="2">
    <source>
        <dbReference type="Pfam" id="PF14378"/>
    </source>
</evidence>
<evidence type="ECO:0000256" key="1">
    <source>
        <dbReference type="SAM" id="Phobius"/>
    </source>
</evidence>
<dbReference type="Proteomes" id="UP001366503">
    <property type="component" value="Unassembled WGS sequence"/>
</dbReference>
<feature type="transmembrane region" description="Helical" evidence="1">
    <location>
        <begin position="289"/>
        <end position="310"/>
    </location>
</feature>
<dbReference type="InterPro" id="IPR026841">
    <property type="entry name" value="Aur1/Ipt1"/>
</dbReference>
<proteinExistence type="predicted"/>
<feature type="transmembrane region" description="Helical" evidence="1">
    <location>
        <begin position="265"/>
        <end position="282"/>
    </location>
</feature>
<keyword evidence="4" id="KW-1185">Reference proteome</keyword>
<dbReference type="Pfam" id="PF14378">
    <property type="entry name" value="PAP2_3"/>
    <property type="match status" value="1"/>
</dbReference>
<dbReference type="SUPFAM" id="SSF48317">
    <property type="entry name" value="Acid phosphatase/Vanadium-dependent haloperoxidase"/>
    <property type="match status" value="1"/>
</dbReference>
<gene>
    <name evidence="3" type="ORF">O7A05_29905</name>
</gene>
<evidence type="ECO:0000313" key="3">
    <source>
        <dbReference type="EMBL" id="MEI9406348.1"/>
    </source>
</evidence>
<dbReference type="EMBL" id="JAPYKO010000035">
    <property type="protein sequence ID" value="MEI9406348.1"/>
    <property type="molecule type" value="Genomic_DNA"/>
</dbReference>
<reference evidence="3 4" key="1">
    <citation type="submission" date="2022-12" db="EMBL/GenBank/DDBJ databases">
        <authorList>
            <person name="Muema E."/>
        </authorList>
    </citation>
    <scope>NUCLEOTIDE SEQUENCE [LARGE SCALE GENOMIC DNA]</scope>
    <source>
        <strain evidence="4">1330</strain>
    </source>
</reference>